<dbReference type="EMBL" id="RKRE01000001">
    <property type="protein sequence ID" value="RPF49740.1"/>
    <property type="molecule type" value="Genomic_DNA"/>
</dbReference>
<sequence length="73" mass="8214">MAALPAIFSFSPNPGFYRLIITIFQQIKEGAFLPVSKEKYDILFAGLAAQSLHVKEDFRVPVIENERMVVQDG</sequence>
<name>A0A3N5B2G2_9THEO</name>
<accession>A0A3N5B2G2</accession>
<organism evidence="1 2">
    <name type="scientific">Thermodesulfitimonas autotrophica</name>
    <dbReference type="NCBI Taxonomy" id="1894989"/>
    <lineage>
        <taxon>Bacteria</taxon>
        <taxon>Bacillati</taxon>
        <taxon>Bacillota</taxon>
        <taxon>Clostridia</taxon>
        <taxon>Thermoanaerobacterales</taxon>
        <taxon>Thermoanaerobacteraceae</taxon>
        <taxon>Thermodesulfitimonas</taxon>
    </lineage>
</organism>
<comment type="caution">
    <text evidence="1">The sequence shown here is derived from an EMBL/GenBank/DDBJ whole genome shotgun (WGS) entry which is preliminary data.</text>
</comment>
<reference evidence="1 2" key="1">
    <citation type="submission" date="2018-11" db="EMBL/GenBank/DDBJ databases">
        <title>Genomic Encyclopedia of Type Strains, Phase IV (KMG-IV): sequencing the most valuable type-strain genomes for metagenomic binning, comparative biology and taxonomic classification.</title>
        <authorList>
            <person name="Goeker M."/>
        </authorList>
    </citation>
    <scope>NUCLEOTIDE SEQUENCE [LARGE SCALE GENOMIC DNA]</scope>
    <source>
        <strain evidence="1 2">DSM 102936</strain>
    </source>
</reference>
<protein>
    <submittedName>
        <fullName evidence="1">Uncharacterized protein</fullName>
    </submittedName>
</protein>
<proteinExistence type="predicted"/>
<evidence type="ECO:0000313" key="2">
    <source>
        <dbReference type="Proteomes" id="UP000282654"/>
    </source>
</evidence>
<gene>
    <name evidence="1" type="ORF">EDD75_0560</name>
</gene>
<dbReference type="Proteomes" id="UP000282654">
    <property type="component" value="Unassembled WGS sequence"/>
</dbReference>
<evidence type="ECO:0000313" key="1">
    <source>
        <dbReference type="EMBL" id="RPF49740.1"/>
    </source>
</evidence>
<keyword evidence="2" id="KW-1185">Reference proteome</keyword>
<dbReference type="AlphaFoldDB" id="A0A3N5B2G2"/>